<dbReference type="EMBL" id="JXQK01000075">
    <property type="protein sequence ID" value="KIP60839.1"/>
    <property type="molecule type" value="Genomic_DNA"/>
</dbReference>
<keyword evidence="4" id="KW-1185">Reference proteome</keyword>
<keyword evidence="2" id="KW-1133">Transmembrane helix</keyword>
<sequence length="241" mass="24871">MSWATVLKAGLKFMGRGAQATVKTVGHSALHPQQTIKGLGTATKTAAVGTAAGYVAWEKLTTDKSVARIVGDAVVGSDTIDSVGEKVEGVGNAVSGLTETASNAMNGVSDAVNGANSNLSGISNFLGNMTGGNGGNMFSNFFSNLFSGNVSGMSILGLVASAFLIFGRFGWMGKIAGVLLGMMMIGNNSSLHQALGGGLAQQKPQTPNDPQRNVAKGQMLQPQPQVVYAPEEEREVIHRSR</sequence>
<feature type="region of interest" description="Disordered" evidence="1">
    <location>
        <begin position="198"/>
        <end position="241"/>
    </location>
</feature>
<feature type="compositionally biased region" description="Polar residues" evidence="1">
    <location>
        <begin position="202"/>
        <end position="211"/>
    </location>
</feature>
<evidence type="ECO:0000313" key="4">
    <source>
        <dbReference type="Proteomes" id="UP000032046"/>
    </source>
</evidence>
<keyword evidence="2" id="KW-0812">Transmembrane</keyword>
<evidence type="ECO:0000313" key="3">
    <source>
        <dbReference type="EMBL" id="KIP60839.1"/>
    </source>
</evidence>
<dbReference type="AlphaFoldDB" id="A0A0D0IUB5"/>
<comment type="caution">
    <text evidence="3">The sequence shown here is derived from an EMBL/GenBank/DDBJ whole genome shotgun (WGS) entry which is preliminary data.</text>
</comment>
<evidence type="ECO:0000256" key="1">
    <source>
        <dbReference type="SAM" id="MobiDB-lite"/>
    </source>
</evidence>
<dbReference type="Proteomes" id="UP000032046">
    <property type="component" value="Unassembled WGS sequence"/>
</dbReference>
<accession>A0A0D0IUB5</accession>
<reference evidence="3 4" key="1">
    <citation type="submission" date="2015-01" db="EMBL/GenBank/DDBJ databases">
        <title>Comparative genomics of non-oral Prevotella species.</title>
        <authorList>
            <person name="Accetto T."/>
            <person name="Nograsek B."/>
            <person name="Avgustin G."/>
        </authorList>
    </citation>
    <scope>NUCLEOTIDE SEQUENCE [LARGE SCALE GENOMIC DNA]</scope>
    <source>
        <strain evidence="3 4">P5-119</strain>
    </source>
</reference>
<proteinExistence type="predicted"/>
<dbReference type="STRING" id="1602171.ST44_10350"/>
<dbReference type="OrthoDB" id="1048866at2"/>
<dbReference type="RefSeq" id="WP_042519832.1">
    <property type="nucleotide sequence ID" value="NZ_JXQI01000018.1"/>
</dbReference>
<organism evidence="3 4">
    <name type="scientific">Prevotella pectinovora</name>
    <dbReference type="NCBI Taxonomy" id="1602169"/>
    <lineage>
        <taxon>Bacteria</taxon>
        <taxon>Pseudomonadati</taxon>
        <taxon>Bacteroidota</taxon>
        <taxon>Bacteroidia</taxon>
        <taxon>Bacteroidales</taxon>
        <taxon>Prevotellaceae</taxon>
        <taxon>Prevotella</taxon>
    </lineage>
</organism>
<protein>
    <submittedName>
        <fullName evidence="3">Uncharacterized protein</fullName>
    </submittedName>
</protein>
<keyword evidence="2" id="KW-0472">Membrane</keyword>
<gene>
    <name evidence="3" type="ORF">ST44_10350</name>
</gene>
<evidence type="ECO:0000256" key="2">
    <source>
        <dbReference type="SAM" id="Phobius"/>
    </source>
</evidence>
<feature type="transmembrane region" description="Helical" evidence="2">
    <location>
        <begin position="145"/>
        <end position="166"/>
    </location>
</feature>
<name>A0A0D0IUB5_9BACT</name>